<comment type="caution">
    <text evidence="9">The sequence shown here is derived from an EMBL/GenBank/DDBJ whole genome shotgun (WGS) entry which is preliminary data.</text>
</comment>
<dbReference type="EC" id="3.4.-.-" evidence="8"/>
<gene>
    <name evidence="9" type="ORF">A2Z21_07380</name>
</gene>
<evidence type="ECO:0000256" key="7">
    <source>
        <dbReference type="ARBA" id="ARBA00023239"/>
    </source>
</evidence>
<dbReference type="STRING" id="1817864.A2Z21_07380"/>
<keyword evidence="7" id="KW-0456">Lyase</keyword>
<sequence length="223" mass="25445">MCGRFSLTRSDRDDIEGEFGVPVPEEHRPRYNIAPTQEVLVLLSDGGVRRMEAFRWGLIPSWAKDPRIGHKLINARAETLFEKPSFRSAARGRRCLVLADGFYEWRTTAKGKVPVYIRLKSKRPFGFAGLWESWTSPEGRTVKTCAIVTTHANELMKPIHERMPVIVPKEMEATWLSPEIQAEKDLKEILQPYPAEQMETYEVLRLVNSPGNDLPECVEPLGI</sequence>
<dbReference type="GO" id="GO:0003697">
    <property type="term" value="F:single-stranded DNA binding"/>
    <property type="evidence" value="ECO:0007669"/>
    <property type="project" value="InterPro"/>
</dbReference>
<dbReference type="PANTHER" id="PTHR13604:SF0">
    <property type="entry name" value="ABASIC SITE PROCESSING PROTEIN HMCES"/>
    <property type="match status" value="1"/>
</dbReference>
<evidence type="ECO:0000256" key="6">
    <source>
        <dbReference type="ARBA" id="ARBA00023125"/>
    </source>
</evidence>
<evidence type="ECO:0000256" key="8">
    <source>
        <dbReference type="RuleBase" id="RU364100"/>
    </source>
</evidence>
<name>A0A1F5V0J6_FRAXR</name>
<evidence type="ECO:0000256" key="2">
    <source>
        <dbReference type="ARBA" id="ARBA00022670"/>
    </source>
</evidence>
<evidence type="ECO:0000313" key="9">
    <source>
        <dbReference type="EMBL" id="OGF56915.1"/>
    </source>
</evidence>
<dbReference type="PANTHER" id="PTHR13604">
    <property type="entry name" value="DC12-RELATED"/>
    <property type="match status" value="1"/>
</dbReference>
<accession>A0A1F5V0J6</accession>
<dbReference type="GO" id="GO:0016829">
    <property type="term" value="F:lyase activity"/>
    <property type="evidence" value="ECO:0007669"/>
    <property type="project" value="UniProtKB-KW"/>
</dbReference>
<dbReference type="InterPro" id="IPR003738">
    <property type="entry name" value="SRAP"/>
</dbReference>
<keyword evidence="6" id="KW-0238">DNA-binding</keyword>
<dbReference type="GO" id="GO:0006508">
    <property type="term" value="P:proteolysis"/>
    <property type="evidence" value="ECO:0007669"/>
    <property type="project" value="UniProtKB-KW"/>
</dbReference>
<dbReference type="AlphaFoldDB" id="A0A1F5V0J6"/>
<dbReference type="GO" id="GO:0008233">
    <property type="term" value="F:peptidase activity"/>
    <property type="evidence" value="ECO:0007669"/>
    <property type="project" value="UniProtKB-KW"/>
</dbReference>
<dbReference type="Gene3D" id="3.90.1680.10">
    <property type="entry name" value="SOS response associated peptidase-like"/>
    <property type="match status" value="1"/>
</dbReference>
<keyword evidence="2 8" id="KW-0645">Protease</keyword>
<dbReference type="SUPFAM" id="SSF143081">
    <property type="entry name" value="BB1717-like"/>
    <property type="match status" value="1"/>
</dbReference>
<dbReference type="EMBL" id="MFGX01000023">
    <property type="protein sequence ID" value="OGF56915.1"/>
    <property type="molecule type" value="Genomic_DNA"/>
</dbReference>
<organism evidence="9 10">
    <name type="scientific">Fraserbacteria sp. (strain RBG_16_55_9)</name>
    <dbReference type="NCBI Taxonomy" id="1817864"/>
    <lineage>
        <taxon>Bacteria</taxon>
        <taxon>Candidatus Fraseribacteriota</taxon>
    </lineage>
</organism>
<keyword evidence="3" id="KW-0227">DNA damage</keyword>
<evidence type="ECO:0000313" key="10">
    <source>
        <dbReference type="Proteomes" id="UP000179157"/>
    </source>
</evidence>
<evidence type="ECO:0000256" key="4">
    <source>
        <dbReference type="ARBA" id="ARBA00022801"/>
    </source>
</evidence>
<keyword evidence="5" id="KW-0190">Covalent protein-DNA linkage</keyword>
<evidence type="ECO:0000256" key="5">
    <source>
        <dbReference type="ARBA" id="ARBA00023124"/>
    </source>
</evidence>
<proteinExistence type="inferred from homology"/>
<reference evidence="9 10" key="1">
    <citation type="journal article" date="2016" name="Nat. Commun.">
        <title>Thousands of microbial genomes shed light on interconnected biogeochemical processes in an aquifer system.</title>
        <authorList>
            <person name="Anantharaman K."/>
            <person name="Brown C.T."/>
            <person name="Hug L.A."/>
            <person name="Sharon I."/>
            <person name="Castelle C.J."/>
            <person name="Probst A.J."/>
            <person name="Thomas B.C."/>
            <person name="Singh A."/>
            <person name="Wilkins M.J."/>
            <person name="Karaoz U."/>
            <person name="Brodie E.L."/>
            <person name="Williams K.H."/>
            <person name="Hubbard S.S."/>
            <person name="Banfield J.F."/>
        </authorList>
    </citation>
    <scope>NUCLEOTIDE SEQUENCE [LARGE SCALE GENOMIC DNA]</scope>
    <source>
        <strain evidence="10">RBG_16_55_9</strain>
    </source>
</reference>
<evidence type="ECO:0000256" key="1">
    <source>
        <dbReference type="ARBA" id="ARBA00008136"/>
    </source>
</evidence>
<comment type="similarity">
    <text evidence="1 8">Belongs to the SOS response-associated peptidase family.</text>
</comment>
<protein>
    <recommendedName>
        <fullName evidence="8">Abasic site processing protein</fullName>
        <ecNumber evidence="8">3.4.-.-</ecNumber>
    </recommendedName>
</protein>
<dbReference type="GO" id="GO:0106300">
    <property type="term" value="P:protein-DNA covalent cross-linking repair"/>
    <property type="evidence" value="ECO:0007669"/>
    <property type="project" value="InterPro"/>
</dbReference>
<dbReference type="Pfam" id="PF02586">
    <property type="entry name" value="SRAP"/>
    <property type="match status" value="1"/>
</dbReference>
<dbReference type="Proteomes" id="UP000179157">
    <property type="component" value="Unassembled WGS sequence"/>
</dbReference>
<dbReference type="InterPro" id="IPR036590">
    <property type="entry name" value="SRAP-like"/>
</dbReference>
<evidence type="ECO:0000256" key="3">
    <source>
        <dbReference type="ARBA" id="ARBA00022763"/>
    </source>
</evidence>
<keyword evidence="4 8" id="KW-0378">Hydrolase</keyword>